<dbReference type="AlphaFoldDB" id="I1CBH4"/>
<evidence type="ECO:0000313" key="3">
    <source>
        <dbReference type="Proteomes" id="UP000009138"/>
    </source>
</evidence>
<keyword evidence="1" id="KW-0238">DNA-binding</keyword>
<evidence type="ECO:0000256" key="1">
    <source>
        <dbReference type="ARBA" id="ARBA00023125"/>
    </source>
</evidence>
<dbReference type="RefSeq" id="XP_067521200.1">
    <property type="nucleotide sequence ID" value="XM_067665099.1"/>
</dbReference>
<name>I1CBH4_RHIO9</name>
<dbReference type="VEuPathDB" id="FungiDB:RO3G_10514"/>
<reference evidence="2 3" key="1">
    <citation type="journal article" date="2009" name="PLoS Genet.">
        <title>Genomic analysis of the basal lineage fungus Rhizopus oryzae reveals a whole-genome duplication.</title>
        <authorList>
            <person name="Ma L.-J."/>
            <person name="Ibrahim A.S."/>
            <person name="Skory C."/>
            <person name="Grabherr M.G."/>
            <person name="Burger G."/>
            <person name="Butler M."/>
            <person name="Elias M."/>
            <person name="Idnurm A."/>
            <person name="Lang B.F."/>
            <person name="Sone T."/>
            <person name="Abe A."/>
            <person name="Calvo S.E."/>
            <person name="Corrochano L.M."/>
            <person name="Engels R."/>
            <person name="Fu J."/>
            <person name="Hansberg W."/>
            <person name="Kim J.-M."/>
            <person name="Kodira C.D."/>
            <person name="Koehrsen M.J."/>
            <person name="Liu B."/>
            <person name="Miranda-Saavedra D."/>
            <person name="O'Leary S."/>
            <person name="Ortiz-Castellanos L."/>
            <person name="Poulter R."/>
            <person name="Rodriguez-Romero J."/>
            <person name="Ruiz-Herrera J."/>
            <person name="Shen Y.-Q."/>
            <person name="Zeng Q."/>
            <person name="Galagan J."/>
            <person name="Birren B.W."/>
            <person name="Cuomo C.A."/>
            <person name="Wickes B.L."/>
        </authorList>
    </citation>
    <scope>NUCLEOTIDE SEQUENCE [LARGE SCALE GENOMIC DNA]</scope>
    <source>
        <strain evidence="3">RA 99-880 / ATCC MYA-4621 / FGSC 9543 / NRRL 43880</strain>
    </source>
</reference>
<dbReference type="Proteomes" id="UP000009138">
    <property type="component" value="Unassembled WGS sequence"/>
</dbReference>
<gene>
    <name evidence="2" type="ORF">RO3G_10514</name>
</gene>
<dbReference type="GeneID" id="93617480"/>
<dbReference type="STRING" id="246409.I1CBH4"/>
<dbReference type="EMBL" id="CH476739">
    <property type="protein sequence ID" value="EIE85804.1"/>
    <property type="molecule type" value="Genomic_DNA"/>
</dbReference>
<keyword evidence="3" id="KW-1185">Reference proteome</keyword>
<dbReference type="OrthoDB" id="2202125at2759"/>
<accession>I1CBH4</accession>
<sequence>MVHRPVNTIKAYSAKQEEWKAWCREQGFEDWYTVSDKKLSFFLMEYVSKRGSKYRRNDDGTPVALGRESILAYVKAISDMCNTQKALGWNTNGVARGPLVRTFLDTVSDETVPMFCNFLFYGL</sequence>
<proteinExistence type="predicted"/>
<dbReference type="InterPro" id="IPR010998">
    <property type="entry name" value="Integrase_recombinase_N"/>
</dbReference>
<dbReference type="InParanoid" id="I1CBH4"/>
<dbReference type="GO" id="GO:0003677">
    <property type="term" value="F:DNA binding"/>
    <property type="evidence" value="ECO:0007669"/>
    <property type="project" value="UniProtKB-KW"/>
</dbReference>
<dbReference type="OMA" id="RYRKNDD"/>
<organism evidence="2 3">
    <name type="scientific">Rhizopus delemar (strain RA 99-880 / ATCC MYA-4621 / FGSC 9543 / NRRL 43880)</name>
    <name type="common">Mucormycosis agent</name>
    <name type="synonym">Rhizopus arrhizus var. delemar</name>
    <dbReference type="NCBI Taxonomy" id="246409"/>
    <lineage>
        <taxon>Eukaryota</taxon>
        <taxon>Fungi</taxon>
        <taxon>Fungi incertae sedis</taxon>
        <taxon>Mucoromycota</taxon>
        <taxon>Mucoromycotina</taxon>
        <taxon>Mucoromycetes</taxon>
        <taxon>Mucorales</taxon>
        <taxon>Mucorineae</taxon>
        <taxon>Rhizopodaceae</taxon>
        <taxon>Rhizopus</taxon>
    </lineage>
</organism>
<protein>
    <submittedName>
        <fullName evidence="2">Uncharacterized protein</fullName>
    </submittedName>
</protein>
<dbReference type="Gene3D" id="1.10.150.130">
    <property type="match status" value="1"/>
</dbReference>
<evidence type="ECO:0000313" key="2">
    <source>
        <dbReference type="EMBL" id="EIE85804.1"/>
    </source>
</evidence>